<dbReference type="InParanoid" id="A0A1B7MDV1"/>
<proteinExistence type="predicted"/>
<keyword evidence="1" id="KW-0472">Membrane</keyword>
<evidence type="ECO:0000256" key="1">
    <source>
        <dbReference type="SAM" id="Phobius"/>
    </source>
</evidence>
<dbReference type="OrthoDB" id="2690740at2759"/>
<dbReference type="EMBL" id="KV449934">
    <property type="protein sequence ID" value="OAX30783.1"/>
    <property type="molecule type" value="Genomic_DNA"/>
</dbReference>
<name>A0A1B7MDV1_9AGAM</name>
<keyword evidence="3" id="KW-1185">Reference proteome</keyword>
<dbReference type="Proteomes" id="UP000092154">
    <property type="component" value="Unassembled WGS sequence"/>
</dbReference>
<keyword evidence="1" id="KW-0812">Transmembrane</keyword>
<feature type="transmembrane region" description="Helical" evidence="1">
    <location>
        <begin position="219"/>
        <end position="246"/>
    </location>
</feature>
<sequence>MSIQVRLDDKEFSVVLDALQLVQSEQAMALANRLLTHYSPSPHSLEDDLVGGRQYAGGCALSGSKGSYWMQPYPQSVPFTPTNQNHDTQQAPNCNRNSWNLAVGGRWTIEENMAHSSNVSAEAFIGVIAAMDTGLQSDLSQWMESIHSVASEIQLPGATVMSLTYRCRILGRKGVGWSLMSMVNYMQLATKCQSMIDSSTNYSDLYETLPVDKPTIRTFLFWIAMGFKFMHLAAGGSFYLLILVATKDLRWTVTKMQVNVPWEIAKMLRRPNACSKSHPYSGSWFLYLKNWNRERFMGSHRKENYTDDISSA</sequence>
<dbReference type="STRING" id="1314800.A0A1B7MDV1"/>
<reference evidence="2 3" key="1">
    <citation type="submission" date="2016-06" db="EMBL/GenBank/DDBJ databases">
        <title>Comparative genomics of the ectomycorrhizal sister species Rhizopogon vinicolor and Rhizopogon vesiculosus (Basidiomycota: Boletales) reveals a divergence of the mating type B locus.</title>
        <authorList>
            <consortium name="DOE Joint Genome Institute"/>
            <person name="Mujic A.B."/>
            <person name="Kuo A."/>
            <person name="Tritt A."/>
            <person name="Lipzen A."/>
            <person name="Chen C."/>
            <person name="Johnson J."/>
            <person name="Sharma A."/>
            <person name="Barry K."/>
            <person name="Grigoriev I.V."/>
            <person name="Spatafora J.W."/>
        </authorList>
    </citation>
    <scope>NUCLEOTIDE SEQUENCE [LARGE SCALE GENOMIC DNA]</scope>
    <source>
        <strain evidence="2 3">AM-OR11-026</strain>
    </source>
</reference>
<dbReference type="AlphaFoldDB" id="A0A1B7MDV1"/>
<protein>
    <submittedName>
        <fullName evidence="2">Uncharacterized protein</fullName>
    </submittedName>
</protein>
<keyword evidence="1" id="KW-1133">Transmembrane helix</keyword>
<gene>
    <name evidence="2" type="ORF">K503DRAFT_806735</name>
</gene>
<evidence type="ECO:0000313" key="2">
    <source>
        <dbReference type="EMBL" id="OAX30783.1"/>
    </source>
</evidence>
<organism evidence="2 3">
    <name type="scientific">Rhizopogon vinicolor AM-OR11-026</name>
    <dbReference type="NCBI Taxonomy" id="1314800"/>
    <lineage>
        <taxon>Eukaryota</taxon>
        <taxon>Fungi</taxon>
        <taxon>Dikarya</taxon>
        <taxon>Basidiomycota</taxon>
        <taxon>Agaricomycotina</taxon>
        <taxon>Agaricomycetes</taxon>
        <taxon>Agaricomycetidae</taxon>
        <taxon>Boletales</taxon>
        <taxon>Suillineae</taxon>
        <taxon>Rhizopogonaceae</taxon>
        <taxon>Rhizopogon</taxon>
    </lineage>
</organism>
<accession>A0A1B7MDV1</accession>
<evidence type="ECO:0000313" key="3">
    <source>
        <dbReference type="Proteomes" id="UP000092154"/>
    </source>
</evidence>